<protein>
    <recommendedName>
        <fullName evidence="3">DUF4397 domain-containing protein</fullName>
    </recommendedName>
</protein>
<comment type="caution">
    <text evidence="1">The sequence shown here is derived from an EMBL/GenBank/DDBJ whole genome shotgun (WGS) entry which is preliminary data.</text>
</comment>
<dbReference type="Proteomes" id="UP000633814">
    <property type="component" value="Unassembled WGS sequence"/>
</dbReference>
<gene>
    <name evidence="1" type="ORF">JAO78_005085</name>
</gene>
<proteinExistence type="predicted"/>
<dbReference type="EMBL" id="JAEINI020000002">
    <property type="protein sequence ID" value="MCB5226185.1"/>
    <property type="molecule type" value="Genomic_DNA"/>
</dbReference>
<keyword evidence="2" id="KW-1185">Reference proteome</keyword>
<reference evidence="1 2" key="1">
    <citation type="submission" date="2021-10" db="EMBL/GenBank/DDBJ databases">
        <title>Alishewanella koreense sp. nov. isolated from seawater of southwestern coast in South Korea and the proposal for the reclassification of Rheinheimera perlucida and Rheinheimera tuosuensis as Arsukibacterium perlucida and Arsukibacterium tuosuensis.</title>
        <authorList>
            <person name="Kim K.H."/>
            <person name="Ruan W."/>
            <person name="Kim K.R."/>
            <person name="Baek J.H."/>
            <person name="Jeon C.O."/>
        </authorList>
    </citation>
    <scope>NUCLEOTIDE SEQUENCE [LARGE SCALE GENOMIC DNA]</scope>
    <source>
        <strain evidence="1 2">16-MA</strain>
    </source>
</reference>
<organism evidence="1 2">
    <name type="scientific">Alishewanella maricola</name>
    <dbReference type="NCBI Taxonomy" id="2795740"/>
    <lineage>
        <taxon>Bacteria</taxon>
        <taxon>Pseudomonadati</taxon>
        <taxon>Pseudomonadota</taxon>
        <taxon>Gammaproteobacteria</taxon>
        <taxon>Alteromonadales</taxon>
        <taxon>Alteromonadaceae</taxon>
        <taxon>Alishewanella</taxon>
    </lineage>
</organism>
<evidence type="ECO:0000313" key="1">
    <source>
        <dbReference type="EMBL" id="MCB5226185.1"/>
    </source>
</evidence>
<name>A0ABS8C222_9ALTE</name>
<evidence type="ECO:0000313" key="2">
    <source>
        <dbReference type="Proteomes" id="UP000633814"/>
    </source>
</evidence>
<dbReference type="RefSeq" id="WP_226750271.1">
    <property type="nucleotide sequence ID" value="NZ_JAEINI020000002.1"/>
</dbReference>
<accession>A0ABS8C222</accession>
<sequence>MELSAYRNIGNIEKVAFSQDAEPLNFDLAGITAVKLLVNGEQIPATVTGEKRNVVAIRTGQITLRPGTYDGFLVVFSEDFPTGEVIAGPGSVVDLTVRVFL</sequence>
<evidence type="ECO:0008006" key="3">
    <source>
        <dbReference type="Google" id="ProtNLM"/>
    </source>
</evidence>